<keyword evidence="2" id="KW-1185">Reference proteome</keyword>
<reference evidence="1" key="1">
    <citation type="journal article" date="2023" name="IMA Fungus">
        <title>Comparative genomic study of the Penicillium genus elucidates a diverse pangenome and 15 lateral gene transfer events.</title>
        <authorList>
            <person name="Petersen C."/>
            <person name="Sorensen T."/>
            <person name="Nielsen M.R."/>
            <person name="Sondergaard T.E."/>
            <person name="Sorensen J.L."/>
            <person name="Fitzpatrick D.A."/>
            <person name="Frisvad J.C."/>
            <person name="Nielsen K.L."/>
        </authorList>
    </citation>
    <scope>NUCLEOTIDE SEQUENCE</scope>
    <source>
        <strain evidence="1">IBT 17514</strain>
    </source>
</reference>
<evidence type="ECO:0000313" key="2">
    <source>
        <dbReference type="Proteomes" id="UP001215712"/>
    </source>
</evidence>
<dbReference type="EMBL" id="JAQJAN010000006">
    <property type="protein sequence ID" value="KAJ5727668.1"/>
    <property type="molecule type" value="Genomic_DNA"/>
</dbReference>
<comment type="caution">
    <text evidence="1">The sequence shown here is derived from an EMBL/GenBank/DDBJ whole genome shotgun (WGS) entry which is preliminary data.</text>
</comment>
<name>A0AAD6HMR2_9EURO</name>
<reference evidence="1" key="2">
    <citation type="submission" date="2023-01" db="EMBL/GenBank/DDBJ databases">
        <authorList>
            <person name="Petersen C."/>
        </authorList>
    </citation>
    <scope>NUCLEOTIDE SEQUENCE</scope>
    <source>
        <strain evidence="1">IBT 17514</strain>
    </source>
</reference>
<accession>A0AAD6HMR2</accession>
<protein>
    <submittedName>
        <fullName evidence="1">Uncharacterized protein</fullName>
    </submittedName>
</protein>
<proteinExistence type="predicted"/>
<dbReference type="AlphaFoldDB" id="A0AAD6HMR2"/>
<evidence type="ECO:0000313" key="1">
    <source>
        <dbReference type="EMBL" id="KAJ5727668.1"/>
    </source>
</evidence>
<gene>
    <name evidence="1" type="ORF">N7493_005488</name>
</gene>
<sequence>MNIIDTENIKFTEEKGFCEDFDERKSRDGQRTLSREVRQYPLESIGFSSVFSQTESILRTLRQQITHQLEETETALNTENWIFRPVFANLDIDKDVAYLGNIKSEPV</sequence>
<dbReference type="Proteomes" id="UP001215712">
    <property type="component" value="Unassembled WGS sequence"/>
</dbReference>
<organism evidence="1 2">
    <name type="scientific">Penicillium malachiteum</name>
    <dbReference type="NCBI Taxonomy" id="1324776"/>
    <lineage>
        <taxon>Eukaryota</taxon>
        <taxon>Fungi</taxon>
        <taxon>Dikarya</taxon>
        <taxon>Ascomycota</taxon>
        <taxon>Pezizomycotina</taxon>
        <taxon>Eurotiomycetes</taxon>
        <taxon>Eurotiomycetidae</taxon>
        <taxon>Eurotiales</taxon>
        <taxon>Aspergillaceae</taxon>
        <taxon>Penicillium</taxon>
    </lineage>
</organism>